<feature type="compositionally biased region" description="Polar residues" evidence="5">
    <location>
        <begin position="101"/>
        <end position="152"/>
    </location>
</feature>
<proteinExistence type="predicted"/>
<gene>
    <name evidence="8" type="primary">TPO4</name>
    <name evidence="8" type="ORF">BN1211_6077</name>
</gene>
<comment type="subcellular location">
    <subcellularLocation>
        <location evidence="1">Membrane</location>
        <topology evidence="1">Multi-pass membrane protein</topology>
    </subcellularLocation>
</comment>
<dbReference type="GO" id="GO:0000297">
    <property type="term" value="F:spermine transmembrane transporter activity"/>
    <property type="evidence" value="ECO:0007669"/>
    <property type="project" value="TreeGrafter"/>
</dbReference>
<feature type="compositionally biased region" description="Basic and acidic residues" evidence="5">
    <location>
        <begin position="230"/>
        <end position="259"/>
    </location>
</feature>
<feature type="transmembrane region" description="Helical" evidence="6">
    <location>
        <begin position="528"/>
        <end position="552"/>
    </location>
</feature>
<evidence type="ECO:0000256" key="5">
    <source>
        <dbReference type="SAM" id="MobiDB-lite"/>
    </source>
</evidence>
<dbReference type="EMBL" id="CDQK01000007">
    <property type="protein sequence ID" value="CEP25085.1"/>
    <property type="molecule type" value="Genomic_DNA"/>
</dbReference>
<reference evidence="9" key="1">
    <citation type="journal article" date="2015" name="J. Biotechnol.">
        <title>The structure of the Cyberlindnera jadinii genome and its relation to Candida utilis analyzed by the occurrence of single nucleotide polymorphisms.</title>
        <authorList>
            <person name="Rupp O."/>
            <person name="Brinkrolf K."/>
            <person name="Buerth C."/>
            <person name="Kunigo M."/>
            <person name="Schneider J."/>
            <person name="Jaenicke S."/>
            <person name="Goesmann A."/>
            <person name="Puehler A."/>
            <person name="Jaeger K.-E."/>
            <person name="Ernst J.F."/>
        </authorList>
    </citation>
    <scope>NUCLEOTIDE SEQUENCE [LARGE SCALE GENOMIC DNA]</scope>
    <source>
        <strain evidence="9">ATCC 18201 / CBS 1600 / BCRC 20928 / JCM 3617 / NBRC 0987 / NRRL Y-1542</strain>
    </source>
</reference>
<feature type="transmembrane region" description="Helical" evidence="6">
    <location>
        <begin position="301"/>
        <end position="323"/>
    </location>
</feature>
<sequence length="742" mass="80561">MGLLGPSKEEEDALRQAAAAQQERQHGAGRSVMTNSISSSSGLSTATSDYESAVSHISTDAEDAASVGAQANDTTIGHSDDTQSISTLQNKTQAQDVAASTLGSPSNGGKEQGATTVATEQGNEGQQATSSNTQQAPGLFASSQQSANSGSDTESVTSEVSETSSIAKFEPDAAQEPVNLVHTLSRVRTVESLTDKRSIYGPPVQEFDPEITASEGFDLALQRTITRKSLLEGKPIPEEEEGVNPREMDWDSPDDKDNPKNWSNTKRWAITMITASICLEVTFGSSLYVCGLPSLMAEMGISQTLGLSGLTFYLLGLAFGPALSAPMSELFGRRIVYISSLPISMLFTMGVGLSSHIRSVLVLRFFAGFFASPAMAVAGGTIADIWEFENMGIAMAGFCLAPFMGPVLGPVIGGFVAENKGWKWTMWVNIMFAGGILGPVLLTPETYKPVILKKRAIKRGLKIAKPQGTLWDFIKIIFFITLMTPVKMLFVEPIVMVWSIYIAFVFSVLFGFFEAYPVIFRGVYGMSLGVSGLTFLGILVGFVLGTALYIYIDRFIWFKKNPDGTRGKRDEQGKLIVDPPETRLLLAKIGAVALPAALFWLGWSSKTSVHWICPVIAGVPFGFGLVLIFFCTMIYFSMSYPPLSLASALAANNLLRYVLASVFPLFTVQMYERLHIDWASSLFAFIAVGMLPVPWVIERWGPALRLRSQYGYAAMMKKQEEENEKLAAKMDQEEPSGSSFEA</sequence>
<evidence type="ECO:0000256" key="1">
    <source>
        <dbReference type="ARBA" id="ARBA00004141"/>
    </source>
</evidence>
<name>A0A0H5C9K4_CYBJN</name>
<dbReference type="Proteomes" id="UP000038830">
    <property type="component" value="Unassembled WGS sequence"/>
</dbReference>
<feature type="transmembrane region" description="Helical" evidence="6">
    <location>
        <begin position="365"/>
        <end position="386"/>
    </location>
</feature>
<dbReference type="GO" id="GO:0015606">
    <property type="term" value="F:spermidine transmembrane transporter activity"/>
    <property type="evidence" value="ECO:0007669"/>
    <property type="project" value="TreeGrafter"/>
</dbReference>
<dbReference type="InterPro" id="IPR011701">
    <property type="entry name" value="MFS"/>
</dbReference>
<dbReference type="PROSITE" id="PS50850">
    <property type="entry name" value="MFS"/>
    <property type="match status" value="1"/>
</dbReference>
<dbReference type="PANTHER" id="PTHR23502:SF38">
    <property type="entry name" value="POLYAMINE TRANSPORTER 4"/>
    <property type="match status" value="1"/>
</dbReference>
<protein>
    <submittedName>
        <fullName evidence="8">TPO4 protein</fullName>
    </submittedName>
</protein>
<evidence type="ECO:0000313" key="9">
    <source>
        <dbReference type="Proteomes" id="UP000038830"/>
    </source>
</evidence>
<feature type="transmembrane region" description="Helical" evidence="6">
    <location>
        <begin position="393"/>
        <end position="412"/>
    </location>
</feature>
<feature type="domain" description="Major facilitator superfamily (MFS) profile" evidence="7">
    <location>
        <begin position="270"/>
        <end position="707"/>
    </location>
</feature>
<feature type="transmembrane region" description="Helical" evidence="6">
    <location>
        <begin position="335"/>
        <end position="353"/>
    </location>
</feature>
<feature type="transmembrane region" description="Helical" evidence="6">
    <location>
        <begin position="268"/>
        <end position="289"/>
    </location>
</feature>
<evidence type="ECO:0000313" key="8">
    <source>
        <dbReference type="EMBL" id="CEP25085.1"/>
    </source>
</evidence>
<feature type="compositionally biased region" description="Basic and acidic residues" evidence="5">
    <location>
        <begin position="723"/>
        <end position="732"/>
    </location>
</feature>
<feature type="region of interest" description="Disordered" evidence="5">
    <location>
        <begin position="1"/>
        <end position="171"/>
    </location>
</feature>
<feature type="transmembrane region" description="Helical" evidence="6">
    <location>
        <begin position="584"/>
        <end position="603"/>
    </location>
</feature>
<evidence type="ECO:0000256" key="3">
    <source>
        <dbReference type="ARBA" id="ARBA00022989"/>
    </source>
</evidence>
<dbReference type="FunFam" id="1.20.1250.20:FF:000011">
    <property type="entry name" value="MFS multidrug transporter, putative"/>
    <property type="match status" value="1"/>
</dbReference>
<dbReference type="PROSITE" id="PS00216">
    <property type="entry name" value="SUGAR_TRANSPORT_1"/>
    <property type="match status" value="1"/>
</dbReference>
<feature type="transmembrane region" description="Helical" evidence="6">
    <location>
        <begin position="468"/>
        <end position="490"/>
    </location>
</feature>
<feature type="compositionally biased region" description="Low complexity" evidence="5">
    <location>
        <begin position="153"/>
        <end position="165"/>
    </location>
</feature>
<feature type="transmembrane region" description="Helical" evidence="6">
    <location>
        <begin position="496"/>
        <end position="516"/>
    </location>
</feature>
<dbReference type="Gene3D" id="1.20.1250.20">
    <property type="entry name" value="MFS general substrate transporter like domains"/>
    <property type="match status" value="1"/>
</dbReference>
<feature type="compositionally biased region" description="Low complexity" evidence="5">
    <location>
        <begin position="34"/>
        <end position="48"/>
    </location>
</feature>
<feature type="compositionally biased region" description="Polar residues" evidence="5">
    <location>
        <begin position="69"/>
        <end position="95"/>
    </location>
</feature>
<dbReference type="SUPFAM" id="SSF103473">
    <property type="entry name" value="MFS general substrate transporter"/>
    <property type="match status" value="1"/>
</dbReference>
<dbReference type="InterPro" id="IPR005829">
    <property type="entry name" value="Sugar_transporter_CS"/>
</dbReference>
<feature type="region of interest" description="Disordered" evidence="5">
    <location>
        <begin position="230"/>
        <end position="261"/>
    </location>
</feature>
<dbReference type="GO" id="GO:0042908">
    <property type="term" value="P:xenobiotic transport"/>
    <property type="evidence" value="ECO:0007669"/>
    <property type="project" value="UniProtKB-ARBA"/>
</dbReference>
<dbReference type="GO" id="GO:0140115">
    <property type="term" value="P:export across plasma membrane"/>
    <property type="evidence" value="ECO:0007669"/>
    <property type="project" value="UniProtKB-ARBA"/>
</dbReference>
<keyword evidence="2 6" id="KW-0812">Transmembrane</keyword>
<dbReference type="Pfam" id="PF07690">
    <property type="entry name" value="MFS_1"/>
    <property type="match status" value="1"/>
</dbReference>
<evidence type="ECO:0000256" key="6">
    <source>
        <dbReference type="SAM" id="Phobius"/>
    </source>
</evidence>
<feature type="transmembrane region" description="Helical" evidence="6">
    <location>
        <begin position="615"/>
        <end position="637"/>
    </location>
</feature>
<dbReference type="AlphaFoldDB" id="A0A0H5C9K4"/>
<accession>A0A0H5C9K4</accession>
<feature type="transmembrane region" description="Helical" evidence="6">
    <location>
        <begin position="424"/>
        <end position="447"/>
    </location>
</feature>
<organism evidence="8 9">
    <name type="scientific">Cyberlindnera jadinii (strain ATCC 18201 / CBS 1600 / BCRC 20928 / JCM 3617 / NBRC 0987 / NRRL Y-1542)</name>
    <name type="common">Torula yeast</name>
    <name type="synonym">Candida utilis</name>
    <dbReference type="NCBI Taxonomy" id="983966"/>
    <lineage>
        <taxon>Eukaryota</taxon>
        <taxon>Fungi</taxon>
        <taxon>Dikarya</taxon>
        <taxon>Ascomycota</taxon>
        <taxon>Saccharomycotina</taxon>
        <taxon>Saccharomycetes</taxon>
        <taxon>Phaffomycetales</taxon>
        <taxon>Phaffomycetaceae</taxon>
        <taxon>Cyberlindnera</taxon>
    </lineage>
</organism>
<keyword evidence="4 6" id="KW-0472">Membrane</keyword>
<dbReference type="InterPro" id="IPR036259">
    <property type="entry name" value="MFS_trans_sf"/>
</dbReference>
<evidence type="ECO:0000259" key="7">
    <source>
        <dbReference type="PROSITE" id="PS50850"/>
    </source>
</evidence>
<dbReference type="CDD" id="cd17323">
    <property type="entry name" value="MFS_Tpo1_MDR_like"/>
    <property type="match status" value="1"/>
</dbReference>
<feature type="transmembrane region" description="Helical" evidence="6">
    <location>
        <begin position="678"/>
        <end position="697"/>
    </location>
</feature>
<dbReference type="InterPro" id="IPR020846">
    <property type="entry name" value="MFS_dom"/>
</dbReference>
<dbReference type="GO" id="GO:0005886">
    <property type="term" value="C:plasma membrane"/>
    <property type="evidence" value="ECO:0007669"/>
    <property type="project" value="TreeGrafter"/>
</dbReference>
<evidence type="ECO:0000256" key="4">
    <source>
        <dbReference type="ARBA" id="ARBA00023136"/>
    </source>
</evidence>
<feature type="region of interest" description="Disordered" evidence="5">
    <location>
        <begin position="723"/>
        <end position="742"/>
    </location>
</feature>
<evidence type="ECO:0000256" key="2">
    <source>
        <dbReference type="ARBA" id="ARBA00022692"/>
    </source>
</evidence>
<feature type="transmembrane region" description="Helical" evidence="6">
    <location>
        <begin position="643"/>
        <end position="666"/>
    </location>
</feature>
<keyword evidence="3 6" id="KW-1133">Transmembrane helix</keyword>
<dbReference type="PANTHER" id="PTHR23502">
    <property type="entry name" value="MAJOR FACILITATOR SUPERFAMILY"/>
    <property type="match status" value="1"/>
</dbReference>